<sequence length="248" mass="27033">MTLIFVLIWTLLCCCFTGKSRGRVTVTQPGTVRSALGGSVTISCKTSQNVDNSNRLSWYQQRDGESPKLLIYAARRRASGTPGRFEGRGSNSDFTLAISRVQAEDEANYYCQSYHYIDSKGVFTFGAGTRLEPIAFVAAVSPTLTVLGPSSQELQQGKATLMCLANKGFPSDWSLAWKVDGRSSSSSSSWEEIRSPAVLGEDGHYSWSSTLRLPADQWGKVASVTCEATQGSQNPVTETLRRDQCSQS</sequence>
<evidence type="ECO:0000256" key="2">
    <source>
        <dbReference type="SAM" id="SignalP"/>
    </source>
</evidence>
<accession>A0A3Q3N833</accession>
<dbReference type="InterPro" id="IPR050150">
    <property type="entry name" value="IgV_Light_Chain"/>
</dbReference>
<dbReference type="InterPro" id="IPR007110">
    <property type="entry name" value="Ig-like_dom"/>
</dbReference>
<reference evidence="4" key="2">
    <citation type="submission" date="2025-09" db="UniProtKB">
        <authorList>
            <consortium name="Ensembl"/>
        </authorList>
    </citation>
    <scope>IDENTIFICATION</scope>
</reference>
<dbReference type="PROSITE" id="PS50835">
    <property type="entry name" value="IG_LIKE"/>
    <property type="match status" value="2"/>
</dbReference>
<feature type="signal peptide" evidence="2">
    <location>
        <begin position="1"/>
        <end position="22"/>
    </location>
</feature>
<keyword evidence="2" id="KW-0732">Signal</keyword>
<feature type="domain" description="Ig-like" evidence="3">
    <location>
        <begin position="22"/>
        <end position="123"/>
    </location>
</feature>
<dbReference type="SUPFAM" id="SSF48726">
    <property type="entry name" value="Immunoglobulin"/>
    <property type="match status" value="2"/>
</dbReference>
<evidence type="ECO:0000259" key="3">
    <source>
        <dbReference type="PROSITE" id="PS50835"/>
    </source>
</evidence>
<protein>
    <recommendedName>
        <fullName evidence="3">Ig-like domain-containing protein</fullName>
    </recommendedName>
</protein>
<dbReference type="InterPro" id="IPR013783">
    <property type="entry name" value="Ig-like_fold"/>
</dbReference>
<dbReference type="InterPro" id="IPR003599">
    <property type="entry name" value="Ig_sub"/>
</dbReference>
<proteinExistence type="predicted"/>
<dbReference type="FunFam" id="2.60.40.10:FF:001230">
    <property type="entry name" value="Immunoglobulin kappa variable 8-16"/>
    <property type="match status" value="1"/>
</dbReference>
<dbReference type="SMART" id="SM00407">
    <property type="entry name" value="IGc1"/>
    <property type="match status" value="1"/>
</dbReference>
<dbReference type="FunFam" id="2.60.40.10:FF:001918">
    <property type="entry name" value="Immunoglobulin light 1 constant 3"/>
    <property type="match status" value="1"/>
</dbReference>
<evidence type="ECO:0000313" key="4">
    <source>
        <dbReference type="Ensembl" id="ENSMAMP00000031651.2"/>
    </source>
</evidence>
<reference evidence="4" key="1">
    <citation type="submission" date="2025-08" db="UniProtKB">
        <authorList>
            <consortium name="Ensembl"/>
        </authorList>
    </citation>
    <scope>IDENTIFICATION</scope>
</reference>
<organism evidence="4 5">
    <name type="scientific">Mastacembelus armatus</name>
    <name type="common">zig-zag eel</name>
    <dbReference type="NCBI Taxonomy" id="205130"/>
    <lineage>
        <taxon>Eukaryota</taxon>
        <taxon>Metazoa</taxon>
        <taxon>Chordata</taxon>
        <taxon>Craniata</taxon>
        <taxon>Vertebrata</taxon>
        <taxon>Euteleostomi</taxon>
        <taxon>Actinopterygii</taxon>
        <taxon>Neopterygii</taxon>
        <taxon>Teleostei</taxon>
        <taxon>Neoteleostei</taxon>
        <taxon>Acanthomorphata</taxon>
        <taxon>Anabantaria</taxon>
        <taxon>Synbranchiformes</taxon>
        <taxon>Mastacembelidae</taxon>
        <taxon>Mastacembelus</taxon>
    </lineage>
</organism>
<feature type="compositionally biased region" description="Basic and acidic residues" evidence="1">
    <location>
        <begin position="239"/>
        <end position="248"/>
    </location>
</feature>
<dbReference type="SMART" id="SM00406">
    <property type="entry name" value="IGv"/>
    <property type="match status" value="1"/>
</dbReference>
<dbReference type="Proteomes" id="UP000261640">
    <property type="component" value="Unplaced"/>
</dbReference>
<keyword evidence="5" id="KW-1185">Reference proteome</keyword>
<evidence type="ECO:0000256" key="1">
    <source>
        <dbReference type="SAM" id="MobiDB-lite"/>
    </source>
</evidence>
<name>A0A3Q3N833_9TELE</name>
<feature type="chain" id="PRO_5030081724" description="Ig-like domain-containing protein" evidence="2">
    <location>
        <begin position="23"/>
        <end position="248"/>
    </location>
</feature>
<dbReference type="Pfam" id="PF07686">
    <property type="entry name" value="V-set"/>
    <property type="match status" value="1"/>
</dbReference>
<evidence type="ECO:0000313" key="5">
    <source>
        <dbReference type="Proteomes" id="UP000261640"/>
    </source>
</evidence>
<dbReference type="InterPro" id="IPR013106">
    <property type="entry name" value="Ig_V-set"/>
</dbReference>
<dbReference type="SMART" id="SM00409">
    <property type="entry name" value="IG"/>
    <property type="match status" value="1"/>
</dbReference>
<dbReference type="Pfam" id="PF07654">
    <property type="entry name" value="C1-set"/>
    <property type="match status" value="1"/>
</dbReference>
<dbReference type="AlphaFoldDB" id="A0A3Q3N833"/>
<dbReference type="Ensembl" id="ENSMAMT00000032482.2">
    <property type="protein sequence ID" value="ENSMAMP00000031651.2"/>
    <property type="gene ID" value="ENSMAMG00000021129.2"/>
</dbReference>
<feature type="compositionally biased region" description="Polar residues" evidence="1">
    <location>
        <begin position="226"/>
        <end position="237"/>
    </location>
</feature>
<dbReference type="GeneTree" id="ENSGT01030000234589"/>
<feature type="region of interest" description="Disordered" evidence="1">
    <location>
        <begin position="226"/>
        <end position="248"/>
    </location>
</feature>
<dbReference type="InterPro" id="IPR036179">
    <property type="entry name" value="Ig-like_dom_sf"/>
</dbReference>
<dbReference type="PANTHER" id="PTHR23267">
    <property type="entry name" value="IMMUNOGLOBULIN LIGHT CHAIN"/>
    <property type="match status" value="1"/>
</dbReference>
<dbReference type="InterPro" id="IPR003597">
    <property type="entry name" value="Ig_C1-set"/>
</dbReference>
<dbReference type="Gene3D" id="2.60.40.10">
    <property type="entry name" value="Immunoglobulins"/>
    <property type="match status" value="2"/>
</dbReference>
<feature type="domain" description="Ig-like" evidence="3">
    <location>
        <begin position="142"/>
        <end position="237"/>
    </location>
</feature>